<accession>A0A7Y9DQK5</accession>
<dbReference type="AlphaFoldDB" id="A0A7Y9DQK5"/>
<protein>
    <recommendedName>
        <fullName evidence="3">HEAT repeat domain-containing protein</fullName>
    </recommendedName>
</protein>
<evidence type="ECO:0000313" key="1">
    <source>
        <dbReference type="EMBL" id="NYD25001.1"/>
    </source>
</evidence>
<evidence type="ECO:0008006" key="3">
    <source>
        <dbReference type="Google" id="ProtNLM"/>
    </source>
</evidence>
<comment type="caution">
    <text evidence="1">The sequence shown here is derived from an EMBL/GenBank/DDBJ whole genome shotgun (WGS) entry which is preliminary data.</text>
</comment>
<dbReference type="RefSeq" id="WP_179755777.1">
    <property type="nucleotide sequence ID" value="NZ_BAAAGN010000008.1"/>
</dbReference>
<dbReference type="Proteomes" id="UP000521922">
    <property type="component" value="Unassembled WGS sequence"/>
</dbReference>
<gene>
    <name evidence="1" type="ORF">BJ968_004541</name>
</gene>
<keyword evidence="2" id="KW-1185">Reference proteome</keyword>
<name>A0A7Y9DQK5_9ACTN</name>
<evidence type="ECO:0000313" key="2">
    <source>
        <dbReference type="Proteomes" id="UP000521922"/>
    </source>
</evidence>
<reference evidence="1 2" key="1">
    <citation type="submission" date="2020-07" db="EMBL/GenBank/DDBJ databases">
        <title>Sequencing the genomes of 1000 actinobacteria strains.</title>
        <authorList>
            <person name="Klenk H.-P."/>
        </authorList>
    </citation>
    <scope>NUCLEOTIDE SEQUENCE [LARGE SCALE GENOMIC DNA]</scope>
    <source>
        <strain evidence="1 2">DSM 7487</strain>
    </source>
</reference>
<dbReference type="EMBL" id="JACCBB010000001">
    <property type="protein sequence ID" value="NYD25001.1"/>
    <property type="molecule type" value="Genomic_DNA"/>
</dbReference>
<proteinExistence type="predicted"/>
<organism evidence="1 2">
    <name type="scientific">Kineococcus aurantiacus</name>
    <dbReference type="NCBI Taxonomy" id="37633"/>
    <lineage>
        <taxon>Bacteria</taxon>
        <taxon>Bacillati</taxon>
        <taxon>Actinomycetota</taxon>
        <taxon>Actinomycetes</taxon>
        <taxon>Kineosporiales</taxon>
        <taxon>Kineosporiaceae</taxon>
        <taxon>Kineococcus</taxon>
    </lineage>
</organism>
<sequence length="199" mass="22346">MTPPRRGPIKADELLAQLANDPEYQARIAERDRRIEQAAARRTAEAQPVLDDLHSAGIEIKSLWLLDWARRPYPEALPILFKHFRGGERSDEILGLLARLLKQPYSPELWVEFRDRYKAAPPGSQLSEGLAEALDKLAKKAHFEDLKSLIADPANGPSRILLLGTAVRVGRDEGRAFLAGFRDDPVLGKEATLRSRPRK</sequence>